<dbReference type="EMBL" id="CAJZBQ010000046">
    <property type="protein sequence ID" value="CAG9328438.1"/>
    <property type="molecule type" value="Genomic_DNA"/>
</dbReference>
<name>A0AAU9JNF3_9CILI</name>
<feature type="region of interest" description="Disordered" evidence="2">
    <location>
        <begin position="215"/>
        <end position="238"/>
    </location>
</feature>
<dbReference type="AlphaFoldDB" id="A0AAU9JNF3"/>
<gene>
    <name evidence="3" type="ORF">BSTOLATCC_MIC46439</name>
</gene>
<comment type="caution">
    <text evidence="3">The sequence shown here is derived from an EMBL/GenBank/DDBJ whole genome shotgun (WGS) entry which is preliminary data.</text>
</comment>
<evidence type="ECO:0000256" key="2">
    <source>
        <dbReference type="SAM" id="MobiDB-lite"/>
    </source>
</evidence>
<reference evidence="3" key="1">
    <citation type="submission" date="2021-09" db="EMBL/GenBank/DDBJ databases">
        <authorList>
            <consortium name="AG Swart"/>
            <person name="Singh M."/>
            <person name="Singh A."/>
            <person name="Seah K."/>
            <person name="Emmerich C."/>
        </authorList>
    </citation>
    <scope>NUCLEOTIDE SEQUENCE</scope>
    <source>
        <strain evidence="3">ATCC30299</strain>
    </source>
</reference>
<organism evidence="3 4">
    <name type="scientific">Blepharisma stoltei</name>
    <dbReference type="NCBI Taxonomy" id="1481888"/>
    <lineage>
        <taxon>Eukaryota</taxon>
        <taxon>Sar</taxon>
        <taxon>Alveolata</taxon>
        <taxon>Ciliophora</taxon>
        <taxon>Postciliodesmatophora</taxon>
        <taxon>Heterotrichea</taxon>
        <taxon>Heterotrichida</taxon>
        <taxon>Blepharismidae</taxon>
        <taxon>Blepharisma</taxon>
    </lineage>
</organism>
<sequence length="256" mass="29028">MFENVYSISQNIDETITRRLGCLLAGYSIEQHFPELQQILPQPLIPDLNSEPKHNRLSNLQFDHQLLQEWKDMLSLLHLVNQDRIRLRELNFELLSIINKGNLPSTDFGAFLARSQLINYEIVKKSLEKEKEKNEELLKKFHKSIDQGTQTEEKTVSVPEINLPRIDVLDLSFKETSPTPLSTRVHSRMGSDVSMCSWQSTDSIDMSILNTSRSSTRTSTIVPTSKLPGAGGNINRGNKTRATCVKLGSRIGKPKN</sequence>
<accession>A0AAU9JNF3</accession>
<keyword evidence="1" id="KW-0175">Coiled coil</keyword>
<proteinExistence type="predicted"/>
<protein>
    <submittedName>
        <fullName evidence="3">Uncharacterized protein</fullName>
    </submittedName>
</protein>
<evidence type="ECO:0000313" key="4">
    <source>
        <dbReference type="Proteomes" id="UP001162131"/>
    </source>
</evidence>
<keyword evidence="4" id="KW-1185">Reference proteome</keyword>
<dbReference type="Proteomes" id="UP001162131">
    <property type="component" value="Unassembled WGS sequence"/>
</dbReference>
<feature type="coiled-coil region" evidence="1">
    <location>
        <begin position="117"/>
        <end position="147"/>
    </location>
</feature>
<evidence type="ECO:0000313" key="3">
    <source>
        <dbReference type="EMBL" id="CAG9328438.1"/>
    </source>
</evidence>
<evidence type="ECO:0000256" key="1">
    <source>
        <dbReference type="SAM" id="Coils"/>
    </source>
</evidence>